<dbReference type="GO" id="GO:0020037">
    <property type="term" value="F:heme binding"/>
    <property type="evidence" value="ECO:0007669"/>
    <property type="project" value="InterPro"/>
</dbReference>
<dbReference type="InterPro" id="IPR036909">
    <property type="entry name" value="Cyt_c-like_dom_sf"/>
</dbReference>
<gene>
    <name evidence="1" type="ORF">FNA67_16880</name>
</gene>
<dbReference type="EMBL" id="CP041690">
    <property type="protein sequence ID" value="QEE21756.1"/>
    <property type="molecule type" value="Genomic_DNA"/>
</dbReference>
<dbReference type="Proteomes" id="UP000321062">
    <property type="component" value="Chromosome"/>
</dbReference>
<dbReference type="PANTHER" id="PTHR11961">
    <property type="entry name" value="CYTOCHROME C"/>
    <property type="match status" value="1"/>
</dbReference>
<keyword evidence="2" id="KW-1185">Reference proteome</keyword>
<organism evidence="1 2">
    <name type="scientific">Paradevosia tibetensis</name>
    <dbReference type="NCBI Taxonomy" id="1447062"/>
    <lineage>
        <taxon>Bacteria</taxon>
        <taxon>Pseudomonadati</taxon>
        <taxon>Pseudomonadota</taxon>
        <taxon>Alphaproteobacteria</taxon>
        <taxon>Hyphomicrobiales</taxon>
        <taxon>Devosiaceae</taxon>
        <taxon>Paradevosia</taxon>
    </lineage>
</organism>
<dbReference type="AlphaFoldDB" id="A0A5B9DRL1"/>
<accession>A0A5B9DRL1</accession>
<dbReference type="RefSeq" id="WP_049706255.1">
    <property type="nucleotide sequence ID" value="NZ_BMFM01000001.1"/>
</dbReference>
<dbReference type="KEGG" id="yti:FNA67_16880"/>
<evidence type="ECO:0000313" key="1">
    <source>
        <dbReference type="EMBL" id="QEE21756.1"/>
    </source>
</evidence>
<dbReference type="InterPro" id="IPR009056">
    <property type="entry name" value="Cyt_c-like_dom"/>
</dbReference>
<dbReference type="PRINTS" id="PR00604">
    <property type="entry name" value="CYTCHRMECIAB"/>
</dbReference>
<dbReference type="InterPro" id="IPR002327">
    <property type="entry name" value="Cyt_c_1A/1B"/>
</dbReference>
<dbReference type="Pfam" id="PF00034">
    <property type="entry name" value="Cytochrom_C"/>
    <property type="match status" value="1"/>
</dbReference>
<dbReference type="PROSITE" id="PS51007">
    <property type="entry name" value="CYTC"/>
    <property type="match status" value="1"/>
</dbReference>
<sequence length="132" mass="13687">MKKMIVVAAAALALCTTGAMAAGDPAAGEKVFKKCAGCHGVGEGATNKVGPVLNGIFGEKAGAVEGYNFSQAMVDAGNGGLVWNPETLSEFLKKPRDFVKGTKMSFPGLPKEDDIANVVAYLQTFSPDFKAE</sequence>
<dbReference type="GO" id="GO:0009055">
    <property type="term" value="F:electron transfer activity"/>
    <property type="evidence" value="ECO:0007669"/>
    <property type="project" value="InterPro"/>
</dbReference>
<protein>
    <submittedName>
        <fullName evidence="1">Cytochrome c family protein</fullName>
    </submittedName>
</protein>
<dbReference type="SUPFAM" id="SSF46626">
    <property type="entry name" value="Cytochrome c"/>
    <property type="match status" value="1"/>
</dbReference>
<dbReference type="Gene3D" id="1.10.760.10">
    <property type="entry name" value="Cytochrome c-like domain"/>
    <property type="match status" value="1"/>
</dbReference>
<dbReference type="OrthoDB" id="9805828at2"/>
<evidence type="ECO:0000313" key="2">
    <source>
        <dbReference type="Proteomes" id="UP000321062"/>
    </source>
</evidence>
<reference evidence="1 2" key="1">
    <citation type="journal article" date="2015" name="Int. J. Syst. Evol. Microbiol.">
        <title>Youhaiella tibetensis gen. nov., sp. nov., isolated from subsurface sediment.</title>
        <authorList>
            <person name="Wang Y.X."/>
            <person name="Huang F.Q."/>
            <person name="Nogi Y."/>
            <person name="Pang S.J."/>
            <person name="Wang P.K."/>
            <person name="Lv J."/>
        </authorList>
    </citation>
    <scope>NUCLEOTIDE SEQUENCE [LARGE SCALE GENOMIC DNA]</scope>
    <source>
        <strain evidence="2">fig4</strain>
    </source>
</reference>
<name>A0A5B9DRL1_9HYPH</name>
<proteinExistence type="predicted"/>